<evidence type="ECO:0000256" key="1">
    <source>
        <dbReference type="ARBA" id="ARBA00004871"/>
    </source>
</evidence>
<evidence type="ECO:0000313" key="11">
    <source>
        <dbReference type="EMBL" id="TDL89307.1"/>
    </source>
</evidence>
<feature type="binding site" evidence="8">
    <location>
        <position position="221"/>
    </location>
    <ligand>
        <name>NADP(+)</name>
        <dbReference type="ChEBI" id="CHEBI:58349"/>
    </ligand>
</feature>
<dbReference type="GO" id="GO:0009073">
    <property type="term" value="P:aromatic amino acid family biosynthetic process"/>
    <property type="evidence" value="ECO:0007669"/>
    <property type="project" value="UniProtKB-KW"/>
</dbReference>
<dbReference type="CDD" id="cd01065">
    <property type="entry name" value="NAD_bind_Shikimate_DH"/>
    <property type="match status" value="1"/>
</dbReference>
<dbReference type="GO" id="GO:0050661">
    <property type="term" value="F:NADP binding"/>
    <property type="evidence" value="ECO:0007669"/>
    <property type="project" value="InterPro"/>
</dbReference>
<feature type="binding site" evidence="8">
    <location>
        <begin position="156"/>
        <end position="161"/>
    </location>
    <ligand>
        <name>NADP(+)</name>
        <dbReference type="ChEBI" id="CHEBI:58349"/>
    </ligand>
</feature>
<feature type="active site" description="Proton acceptor" evidence="8">
    <location>
        <position position="69"/>
    </location>
</feature>
<keyword evidence="3 8" id="KW-0028">Amino-acid biosynthesis</keyword>
<name>A0A4R6AYH2_9RHOB</name>
<feature type="binding site" evidence="8">
    <location>
        <begin position="132"/>
        <end position="136"/>
    </location>
    <ligand>
        <name>NADP(+)</name>
        <dbReference type="ChEBI" id="CHEBI:58349"/>
    </ligand>
</feature>
<dbReference type="SUPFAM" id="SSF51735">
    <property type="entry name" value="NAD(P)-binding Rossmann-fold domains"/>
    <property type="match status" value="1"/>
</dbReference>
<evidence type="ECO:0000313" key="12">
    <source>
        <dbReference type="Proteomes" id="UP000294562"/>
    </source>
</evidence>
<feature type="binding site" evidence="8">
    <location>
        <begin position="18"/>
        <end position="20"/>
    </location>
    <ligand>
        <name>shikimate</name>
        <dbReference type="ChEBI" id="CHEBI:36208"/>
    </ligand>
</feature>
<evidence type="ECO:0000259" key="10">
    <source>
        <dbReference type="Pfam" id="PF08501"/>
    </source>
</evidence>
<dbReference type="Pfam" id="PF08501">
    <property type="entry name" value="Shikimate_dh_N"/>
    <property type="match status" value="1"/>
</dbReference>
<feature type="domain" description="Quinate/shikimate 5-dehydrogenase/glutamyl-tRNA reductase" evidence="9">
    <location>
        <begin position="128"/>
        <end position="186"/>
    </location>
</feature>
<dbReference type="EMBL" id="SMZO01000011">
    <property type="protein sequence ID" value="TDL89307.1"/>
    <property type="molecule type" value="Genomic_DNA"/>
</dbReference>
<dbReference type="NCBIfam" id="TIGR00507">
    <property type="entry name" value="aroE"/>
    <property type="match status" value="1"/>
</dbReference>
<dbReference type="HAMAP" id="MF_00222">
    <property type="entry name" value="Shikimate_DH_AroE"/>
    <property type="match status" value="1"/>
</dbReference>
<keyword evidence="5 8" id="KW-0560">Oxidoreductase</keyword>
<dbReference type="AlphaFoldDB" id="A0A4R6AYH2"/>
<dbReference type="InterPro" id="IPR046346">
    <property type="entry name" value="Aminoacid_DH-like_N_sf"/>
</dbReference>
<evidence type="ECO:0000256" key="4">
    <source>
        <dbReference type="ARBA" id="ARBA00022857"/>
    </source>
</evidence>
<evidence type="ECO:0000256" key="7">
    <source>
        <dbReference type="ARBA" id="ARBA00049442"/>
    </source>
</evidence>
<dbReference type="GO" id="GO:0004764">
    <property type="term" value="F:shikimate 3-dehydrogenase (NADP+) activity"/>
    <property type="evidence" value="ECO:0007669"/>
    <property type="project" value="UniProtKB-UniRule"/>
</dbReference>
<feature type="domain" description="Shikimate dehydrogenase substrate binding N-terminal" evidence="10">
    <location>
        <begin position="10"/>
        <end position="92"/>
    </location>
</feature>
<evidence type="ECO:0000256" key="3">
    <source>
        <dbReference type="ARBA" id="ARBA00022605"/>
    </source>
</evidence>
<dbReference type="GO" id="GO:0005829">
    <property type="term" value="C:cytosol"/>
    <property type="evidence" value="ECO:0007669"/>
    <property type="project" value="TreeGrafter"/>
</dbReference>
<reference evidence="11 12" key="1">
    <citation type="submission" date="2019-03" db="EMBL/GenBank/DDBJ databases">
        <title>Rhodobacteraceae bacterium SM1902, a new member of the family Rhodobacteraceae isolated from Yantai.</title>
        <authorList>
            <person name="Sun Y."/>
        </authorList>
    </citation>
    <scope>NUCLEOTIDE SEQUENCE [LARGE SCALE GENOMIC DNA]</scope>
    <source>
        <strain evidence="11 12">SM1902</strain>
    </source>
</reference>
<proteinExistence type="inferred from homology"/>
<feature type="binding site" evidence="8">
    <location>
        <position position="223"/>
    </location>
    <ligand>
        <name>shikimate</name>
        <dbReference type="ChEBI" id="CHEBI:36208"/>
    </ligand>
</feature>
<keyword evidence="12" id="KW-1185">Reference proteome</keyword>
<dbReference type="EC" id="1.1.1.25" evidence="2 8"/>
<dbReference type="Gene3D" id="3.40.50.720">
    <property type="entry name" value="NAD(P)-binding Rossmann-like Domain"/>
    <property type="match status" value="1"/>
</dbReference>
<dbReference type="GO" id="GO:0019632">
    <property type="term" value="P:shikimate metabolic process"/>
    <property type="evidence" value="ECO:0007669"/>
    <property type="project" value="InterPro"/>
</dbReference>
<dbReference type="NCBIfam" id="NF001312">
    <property type="entry name" value="PRK00258.1-4"/>
    <property type="match status" value="1"/>
</dbReference>
<dbReference type="PANTHER" id="PTHR21089:SF1">
    <property type="entry name" value="BIFUNCTIONAL 3-DEHYDROQUINATE DEHYDRATASE_SHIKIMATE DEHYDROGENASE, CHLOROPLASTIC"/>
    <property type="match status" value="1"/>
</dbReference>
<dbReference type="GO" id="GO:0009423">
    <property type="term" value="P:chorismate biosynthetic process"/>
    <property type="evidence" value="ECO:0007669"/>
    <property type="project" value="UniProtKB-UniRule"/>
</dbReference>
<protein>
    <recommendedName>
        <fullName evidence="2 8">Shikimate dehydrogenase (NADP(+))</fullName>
        <shortName evidence="8">SDH</shortName>
        <ecNumber evidence="2 8">1.1.1.25</ecNumber>
    </recommendedName>
</protein>
<accession>A0A4R6AYH2</accession>
<comment type="similarity">
    <text evidence="8">Belongs to the shikimate dehydrogenase family.</text>
</comment>
<feature type="binding site" evidence="8">
    <location>
        <position position="251"/>
    </location>
    <ligand>
        <name>shikimate</name>
        <dbReference type="ChEBI" id="CHEBI:36208"/>
    </ligand>
</feature>
<dbReference type="RefSeq" id="WP_133342105.1">
    <property type="nucleotide sequence ID" value="NZ_SMZO01000011.1"/>
</dbReference>
<dbReference type="InterPro" id="IPR036291">
    <property type="entry name" value="NAD(P)-bd_dom_sf"/>
</dbReference>
<feature type="binding site" evidence="8">
    <location>
        <position position="106"/>
    </location>
    <ligand>
        <name>shikimate</name>
        <dbReference type="ChEBI" id="CHEBI:36208"/>
    </ligand>
</feature>
<feature type="binding site" evidence="8">
    <location>
        <position position="90"/>
    </location>
    <ligand>
        <name>shikimate</name>
        <dbReference type="ChEBI" id="CHEBI:36208"/>
    </ligand>
</feature>
<dbReference type="Pfam" id="PF01488">
    <property type="entry name" value="Shikimate_DH"/>
    <property type="match status" value="1"/>
</dbReference>
<dbReference type="SUPFAM" id="SSF53223">
    <property type="entry name" value="Aminoacid dehydrogenase-like, N-terminal domain"/>
    <property type="match status" value="1"/>
</dbReference>
<dbReference type="Gene3D" id="3.40.50.10860">
    <property type="entry name" value="Leucine Dehydrogenase, chain A, domain 1"/>
    <property type="match status" value="1"/>
</dbReference>
<feature type="binding site" evidence="8">
    <location>
        <position position="65"/>
    </location>
    <ligand>
        <name>shikimate</name>
        <dbReference type="ChEBI" id="CHEBI:36208"/>
    </ligand>
</feature>
<evidence type="ECO:0000256" key="8">
    <source>
        <dbReference type="HAMAP-Rule" id="MF_00222"/>
    </source>
</evidence>
<dbReference type="PANTHER" id="PTHR21089">
    <property type="entry name" value="SHIKIMATE DEHYDROGENASE"/>
    <property type="match status" value="1"/>
</dbReference>
<comment type="function">
    <text evidence="8">Involved in the biosynthesis of the chorismate, which leads to the biosynthesis of aromatic amino acids. Catalyzes the reversible NADPH linked reduction of 3-dehydroshikimate (DHSA) to yield shikimate (SA).</text>
</comment>
<evidence type="ECO:0000256" key="6">
    <source>
        <dbReference type="ARBA" id="ARBA00023141"/>
    </source>
</evidence>
<comment type="subunit">
    <text evidence="8">Homodimer.</text>
</comment>
<dbReference type="InterPro" id="IPR013708">
    <property type="entry name" value="Shikimate_DH-bd_N"/>
</dbReference>
<comment type="caution">
    <text evidence="8">Lacks conserved residue(s) required for the propagation of feature annotation.</text>
</comment>
<dbReference type="InterPro" id="IPR011342">
    <property type="entry name" value="Shikimate_DH"/>
</dbReference>
<evidence type="ECO:0000259" key="9">
    <source>
        <dbReference type="Pfam" id="PF01488"/>
    </source>
</evidence>
<dbReference type="InterPro" id="IPR022893">
    <property type="entry name" value="Shikimate_DH_fam"/>
</dbReference>
<dbReference type="Proteomes" id="UP000294562">
    <property type="component" value="Unassembled WGS sequence"/>
</dbReference>
<dbReference type="OrthoDB" id="9792692at2"/>
<comment type="caution">
    <text evidence="11">The sequence shown here is derived from an EMBL/GenBank/DDBJ whole genome shotgun (WGS) entry which is preliminary data.</text>
</comment>
<dbReference type="GO" id="GO:0008652">
    <property type="term" value="P:amino acid biosynthetic process"/>
    <property type="evidence" value="ECO:0007669"/>
    <property type="project" value="UniProtKB-KW"/>
</dbReference>
<evidence type="ECO:0000256" key="5">
    <source>
        <dbReference type="ARBA" id="ARBA00023002"/>
    </source>
</evidence>
<evidence type="ECO:0000256" key="2">
    <source>
        <dbReference type="ARBA" id="ARBA00012962"/>
    </source>
</evidence>
<gene>
    <name evidence="8" type="primary">aroE</name>
    <name evidence="11" type="ORF">E2L05_06560</name>
</gene>
<dbReference type="UniPathway" id="UPA00053">
    <property type="reaction ID" value="UER00087"/>
</dbReference>
<sequence>MKTKIPLAGVIAHPVAHSKSPRLHGGWLQEYGITGHYIPMDVHPDDLQGVLETLPKAGFVGVNVTLPHKEAALKLATTVTKRAKRIGAANTLTFRPEGGFDADCTDGEGFIENLRQTAPDWSAAAGPVAVYGAGGAARAVLDALLSAGAPEIRLCNRTRARAEALADIFGPTVQVIDWEKAGDVADGATTLVNTTSLGMQGQPPFDIALDGMHPGALATDLVYIPLETPFLTAARAAGAITVDGLGMLIHQAIPGFQKWFGTRPVVSDATRARMLEA</sequence>
<dbReference type="InterPro" id="IPR006151">
    <property type="entry name" value="Shikm_DH/Glu-tRNA_Rdtase"/>
</dbReference>
<keyword evidence="6 8" id="KW-0057">Aromatic amino acid biosynthesis</keyword>
<feature type="binding site" evidence="8">
    <location>
        <position position="244"/>
    </location>
    <ligand>
        <name>NADP(+)</name>
        <dbReference type="ChEBI" id="CHEBI:58349"/>
    </ligand>
</feature>
<organism evidence="11 12">
    <name type="scientific">Meridianimarinicoccus aquatilis</name>
    <dbReference type="NCBI Taxonomy" id="2552766"/>
    <lineage>
        <taxon>Bacteria</taxon>
        <taxon>Pseudomonadati</taxon>
        <taxon>Pseudomonadota</taxon>
        <taxon>Alphaproteobacteria</taxon>
        <taxon>Rhodobacterales</taxon>
        <taxon>Paracoccaceae</taxon>
        <taxon>Meridianimarinicoccus</taxon>
    </lineage>
</organism>
<comment type="catalytic activity">
    <reaction evidence="7 8">
        <text>shikimate + NADP(+) = 3-dehydroshikimate + NADPH + H(+)</text>
        <dbReference type="Rhea" id="RHEA:17737"/>
        <dbReference type="ChEBI" id="CHEBI:15378"/>
        <dbReference type="ChEBI" id="CHEBI:16630"/>
        <dbReference type="ChEBI" id="CHEBI:36208"/>
        <dbReference type="ChEBI" id="CHEBI:57783"/>
        <dbReference type="ChEBI" id="CHEBI:58349"/>
        <dbReference type="EC" id="1.1.1.25"/>
    </reaction>
</comment>
<comment type="pathway">
    <text evidence="1 8">Metabolic intermediate biosynthesis; chorismate biosynthesis; chorismate from D-erythrose 4-phosphate and phosphoenolpyruvate: step 4/7.</text>
</comment>
<keyword evidence="4 8" id="KW-0521">NADP</keyword>